<sequence>MGSIDHKGNVVNFHKATQECVVTDKPLIPGQQPNALFDEYVTWLAAIEEKLLEHVIDNRNIYKKLAGDITEPNRQKAIELLRTRFKSPLHEQGGNQKVSFKAKLYQKRYKQKAERKEFACALDEELAASHNVQRTDIPVFEANGQLVPLEERVLRPDDVVSLQSRLFVLDDSTAVKKSFTLTRHLGSVVILRKGLHDYTKLLEMQRWRKVSALRTGVNKW</sequence>
<keyword evidence="2" id="KW-1185">Reference proteome</keyword>
<reference evidence="1 2" key="1">
    <citation type="submission" date="2011-02" db="EMBL/GenBank/DDBJ databases">
        <title>The Genome Sequence of Sphaeroforma arctica JP610.</title>
        <authorList>
            <consortium name="The Broad Institute Genome Sequencing Platform"/>
            <person name="Russ C."/>
            <person name="Cuomo C."/>
            <person name="Young S.K."/>
            <person name="Zeng Q."/>
            <person name="Gargeya S."/>
            <person name="Alvarado L."/>
            <person name="Berlin A."/>
            <person name="Chapman S.B."/>
            <person name="Chen Z."/>
            <person name="Freedman E."/>
            <person name="Gellesch M."/>
            <person name="Goldberg J."/>
            <person name="Griggs A."/>
            <person name="Gujja S."/>
            <person name="Heilman E."/>
            <person name="Heiman D."/>
            <person name="Howarth C."/>
            <person name="Mehta T."/>
            <person name="Neiman D."/>
            <person name="Pearson M."/>
            <person name="Roberts A."/>
            <person name="Saif S."/>
            <person name="Shea T."/>
            <person name="Shenoy N."/>
            <person name="Sisk P."/>
            <person name="Stolte C."/>
            <person name="Sykes S."/>
            <person name="White J."/>
            <person name="Yandava C."/>
            <person name="Burger G."/>
            <person name="Gray M.W."/>
            <person name="Holland P.W.H."/>
            <person name="King N."/>
            <person name="Lang F.B.F."/>
            <person name="Roger A.J."/>
            <person name="Ruiz-Trillo I."/>
            <person name="Haas B."/>
            <person name="Nusbaum C."/>
            <person name="Birren B."/>
        </authorList>
    </citation>
    <scope>NUCLEOTIDE SEQUENCE [LARGE SCALE GENOMIC DNA]</scope>
    <source>
        <strain evidence="1 2">JP610</strain>
    </source>
</reference>
<name>A0A0L0FVX5_9EUKA</name>
<accession>A0A0L0FVX5</accession>
<dbReference type="AlphaFoldDB" id="A0A0L0FVX5"/>
<evidence type="ECO:0000313" key="1">
    <source>
        <dbReference type="EMBL" id="KNC80068.1"/>
    </source>
</evidence>
<dbReference type="RefSeq" id="XP_014153970.1">
    <property type="nucleotide sequence ID" value="XM_014298495.1"/>
</dbReference>
<organism evidence="1 2">
    <name type="scientific">Sphaeroforma arctica JP610</name>
    <dbReference type="NCBI Taxonomy" id="667725"/>
    <lineage>
        <taxon>Eukaryota</taxon>
        <taxon>Ichthyosporea</taxon>
        <taxon>Ichthyophonida</taxon>
        <taxon>Sphaeroforma</taxon>
    </lineage>
</organism>
<protein>
    <submittedName>
        <fullName evidence="1">Uncharacterized protein</fullName>
    </submittedName>
</protein>
<proteinExistence type="predicted"/>
<dbReference type="EMBL" id="KQ242203">
    <property type="protein sequence ID" value="KNC80068.1"/>
    <property type="molecule type" value="Genomic_DNA"/>
</dbReference>
<gene>
    <name evidence="1" type="ORF">SARC_07556</name>
</gene>
<dbReference type="Proteomes" id="UP000054560">
    <property type="component" value="Unassembled WGS sequence"/>
</dbReference>
<dbReference type="GeneID" id="25908060"/>
<evidence type="ECO:0000313" key="2">
    <source>
        <dbReference type="Proteomes" id="UP000054560"/>
    </source>
</evidence>